<evidence type="ECO:0000259" key="7">
    <source>
        <dbReference type="Pfam" id="PF00884"/>
    </source>
</evidence>
<evidence type="ECO:0000256" key="3">
    <source>
        <dbReference type="ARBA" id="ARBA00022679"/>
    </source>
</evidence>
<feature type="domain" description="Sulfatase N-terminal" evidence="7">
    <location>
        <begin position="1"/>
        <end position="278"/>
    </location>
</feature>
<dbReference type="PANTHER" id="PTHR30443">
    <property type="entry name" value="INNER MEMBRANE PROTEIN"/>
    <property type="match status" value="1"/>
</dbReference>
<organism evidence="8 9">
    <name type="scientific">Campylobacter canadensis</name>
    <dbReference type="NCBI Taxonomy" id="449520"/>
    <lineage>
        <taxon>Bacteria</taxon>
        <taxon>Pseudomonadati</taxon>
        <taxon>Campylobacterota</taxon>
        <taxon>Epsilonproteobacteria</taxon>
        <taxon>Campylobacterales</taxon>
        <taxon>Campylobacteraceae</taxon>
        <taxon>Campylobacter</taxon>
    </lineage>
</organism>
<evidence type="ECO:0000256" key="5">
    <source>
        <dbReference type="ARBA" id="ARBA00022989"/>
    </source>
</evidence>
<evidence type="ECO:0000313" key="8">
    <source>
        <dbReference type="EMBL" id="MBZ7987951.1"/>
    </source>
</evidence>
<accession>A0ABS7WU83</accession>
<dbReference type="GO" id="GO:0016740">
    <property type="term" value="F:transferase activity"/>
    <property type="evidence" value="ECO:0007669"/>
    <property type="project" value="UniProtKB-KW"/>
</dbReference>
<dbReference type="InterPro" id="IPR017850">
    <property type="entry name" value="Alkaline_phosphatase_core_sf"/>
</dbReference>
<sequence>MSLYGGGYLTNPYLSKLQKNGNLIAFLDVIAPYSSTNPVMQTILNFSNYENTDEKHPWHSYFDVIGLFKLASYETFFISNQEGFGMWGNAVASIGSNALNVYFSNQGKNSIRYMNFRPDSVLFEYINNIKLKEKNFIIIHLMGSHFIYDYRYENNFKKYKAADIKSNLDEKKRKKIASYYNSILYNDYIINSIYERFAKDDSLILYLSDHAESLYDDKTKSVLGHSIIDKTNAEIPFIFIFSDTFKQKHNNLLVKIQNAVNKAYMSDDLIHTLCDLAGLNYYECDEKRSIINENYNDKRKRLFHNVDYDKFLK</sequence>
<protein>
    <submittedName>
        <fullName evidence="8">Phosphoethanolamine transferase</fullName>
    </submittedName>
</protein>
<evidence type="ECO:0000256" key="2">
    <source>
        <dbReference type="ARBA" id="ARBA00022475"/>
    </source>
</evidence>
<keyword evidence="9" id="KW-1185">Reference proteome</keyword>
<dbReference type="Proteomes" id="UP000786183">
    <property type="component" value="Unassembled WGS sequence"/>
</dbReference>
<evidence type="ECO:0000313" key="9">
    <source>
        <dbReference type="Proteomes" id="UP000786183"/>
    </source>
</evidence>
<evidence type="ECO:0000256" key="4">
    <source>
        <dbReference type="ARBA" id="ARBA00022692"/>
    </source>
</evidence>
<name>A0ABS7WU83_9BACT</name>
<keyword evidence="2" id="KW-1003">Cell membrane</keyword>
<dbReference type="InterPro" id="IPR000917">
    <property type="entry name" value="Sulfatase_N"/>
</dbReference>
<keyword evidence="4" id="KW-0812">Transmembrane</keyword>
<dbReference type="InterPro" id="IPR040423">
    <property type="entry name" value="PEA_transferase"/>
</dbReference>
<dbReference type="InterPro" id="IPR058130">
    <property type="entry name" value="PEA_transf_C"/>
</dbReference>
<dbReference type="SUPFAM" id="SSF53649">
    <property type="entry name" value="Alkaline phosphatase-like"/>
    <property type="match status" value="1"/>
</dbReference>
<proteinExistence type="predicted"/>
<dbReference type="PANTHER" id="PTHR30443:SF2">
    <property type="entry name" value="PHOSPHOETHANOLAMINE TRANSFERASE EPTC"/>
    <property type="match status" value="1"/>
</dbReference>
<keyword evidence="3 8" id="KW-0808">Transferase</keyword>
<gene>
    <name evidence="8" type="ORF">AVCANL283_07565</name>
</gene>
<keyword evidence="5" id="KW-1133">Transmembrane helix</keyword>
<dbReference type="CDD" id="cd16017">
    <property type="entry name" value="LptA"/>
    <property type="match status" value="1"/>
</dbReference>
<comment type="caution">
    <text evidence="8">The sequence shown here is derived from an EMBL/GenBank/DDBJ whole genome shotgun (WGS) entry which is preliminary data.</text>
</comment>
<reference evidence="8 9" key="1">
    <citation type="submission" date="2020-07" db="EMBL/GenBank/DDBJ databases">
        <title>Transfer of Campylobacter canadensis to the novel genus Avispirillum gen. nov., that also includes two novel species recovered from migratory waterfowl: Avispirillum anseris sp. nov. and Avispirillum brantae sp. nov.</title>
        <authorList>
            <person name="Miller W.G."/>
            <person name="Chapman M.H."/>
            <person name="Yee E."/>
            <person name="Inglis G.D."/>
        </authorList>
    </citation>
    <scope>NUCLEOTIDE SEQUENCE [LARGE SCALE GENOMIC DNA]</scope>
    <source>
        <strain evidence="8 9">L283</strain>
    </source>
</reference>
<dbReference type="EMBL" id="JACGBB010000020">
    <property type="protein sequence ID" value="MBZ7987951.1"/>
    <property type="molecule type" value="Genomic_DNA"/>
</dbReference>
<dbReference type="RefSeq" id="WP_224325515.1">
    <property type="nucleotide sequence ID" value="NZ_JACGBB010000020.1"/>
</dbReference>
<keyword evidence="6" id="KW-0472">Membrane</keyword>
<evidence type="ECO:0000256" key="6">
    <source>
        <dbReference type="ARBA" id="ARBA00023136"/>
    </source>
</evidence>
<dbReference type="Gene3D" id="3.40.720.10">
    <property type="entry name" value="Alkaline Phosphatase, subunit A"/>
    <property type="match status" value="1"/>
</dbReference>
<evidence type="ECO:0000256" key="1">
    <source>
        <dbReference type="ARBA" id="ARBA00004651"/>
    </source>
</evidence>
<dbReference type="Pfam" id="PF00884">
    <property type="entry name" value="Sulfatase"/>
    <property type="match status" value="1"/>
</dbReference>
<comment type="subcellular location">
    <subcellularLocation>
        <location evidence="1">Cell membrane</location>
        <topology evidence="1">Multi-pass membrane protein</topology>
    </subcellularLocation>
</comment>